<name>A0A1F5NQZ0_9BACT</name>
<dbReference type="Proteomes" id="UP000176233">
    <property type="component" value="Unassembled WGS sequence"/>
</dbReference>
<evidence type="ECO:0000313" key="3">
    <source>
        <dbReference type="Proteomes" id="UP000176233"/>
    </source>
</evidence>
<evidence type="ECO:0000313" key="2">
    <source>
        <dbReference type="EMBL" id="OGE80099.1"/>
    </source>
</evidence>
<gene>
    <name evidence="2" type="ORF">A2660_00525</name>
</gene>
<dbReference type="EMBL" id="MFEJ01000021">
    <property type="protein sequence ID" value="OGE80099.1"/>
    <property type="molecule type" value="Genomic_DNA"/>
</dbReference>
<protein>
    <submittedName>
        <fullName evidence="2">Uncharacterized protein</fullName>
    </submittedName>
</protein>
<sequence length="186" mass="20939">MIKKFLTKLQAKPYETRVKILWGTVIVIGILLIMFWVSDLKGTIKGIDTSNLVDLNPSDQNTVLTKTPFAAVERVELSGTLMKIYFNFTNSSDDILNVSKLNDVSLNINDTSLTPQKMTDRQNAQFVQKVLSHSQSFGILTFEAAAAKTATLTFDQMFFEKAASDILQQKLELDLEQLTKSEKIRN</sequence>
<evidence type="ECO:0000256" key="1">
    <source>
        <dbReference type="SAM" id="Phobius"/>
    </source>
</evidence>
<comment type="caution">
    <text evidence="2">The sequence shown here is derived from an EMBL/GenBank/DDBJ whole genome shotgun (WGS) entry which is preliminary data.</text>
</comment>
<reference evidence="2 3" key="1">
    <citation type="journal article" date="2016" name="Nat. Commun.">
        <title>Thousands of microbial genomes shed light on interconnected biogeochemical processes in an aquifer system.</title>
        <authorList>
            <person name="Anantharaman K."/>
            <person name="Brown C.T."/>
            <person name="Hug L.A."/>
            <person name="Sharon I."/>
            <person name="Castelle C.J."/>
            <person name="Probst A.J."/>
            <person name="Thomas B.C."/>
            <person name="Singh A."/>
            <person name="Wilkins M.J."/>
            <person name="Karaoz U."/>
            <person name="Brodie E.L."/>
            <person name="Williams K.H."/>
            <person name="Hubbard S.S."/>
            <person name="Banfield J.F."/>
        </authorList>
    </citation>
    <scope>NUCLEOTIDE SEQUENCE [LARGE SCALE GENOMIC DNA]</scope>
</reference>
<dbReference type="AlphaFoldDB" id="A0A1F5NQZ0"/>
<organism evidence="2 3">
    <name type="scientific">Candidatus Doudnabacteria bacterium RIFCSPHIGHO2_01_FULL_45_18</name>
    <dbReference type="NCBI Taxonomy" id="1817823"/>
    <lineage>
        <taxon>Bacteria</taxon>
        <taxon>Candidatus Doudnaibacteriota</taxon>
    </lineage>
</organism>
<proteinExistence type="predicted"/>
<feature type="transmembrane region" description="Helical" evidence="1">
    <location>
        <begin position="20"/>
        <end position="37"/>
    </location>
</feature>
<keyword evidence="1" id="KW-0472">Membrane</keyword>
<keyword evidence="1" id="KW-0812">Transmembrane</keyword>
<accession>A0A1F5NQZ0</accession>
<keyword evidence="1" id="KW-1133">Transmembrane helix</keyword>